<dbReference type="PANTHER" id="PTHR11803:SF39">
    <property type="entry name" value="2-IMINOBUTANOATE_2-IMINOPROPANOATE DEAMINASE"/>
    <property type="match status" value="1"/>
</dbReference>
<comment type="similarity">
    <text evidence="1">Belongs to the RutC family.</text>
</comment>
<dbReference type="Pfam" id="PF01042">
    <property type="entry name" value="Ribonuc_L-PSP"/>
    <property type="match status" value="1"/>
</dbReference>
<name>A0A3B1DWE6_9GAMM</name>
<dbReference type="GO" id="GO:0005829">
    <property type="term" value="C:cytosol"/>
    <property type="evidence" value="ECO:0007669"/>
    <property type="project" value="TreeGrafter"/>
</dbReference>
<protein>
    <submittedName>
        <fullName evidence="2">2-iminobutanoate/2-iminopropanoate deaminase</fullName>
        <ecNumber evidence="2">3.5.99.10</ecNumber>
    </submittedName>
</protein>
<evidence type="ECO:0000313" key="2">
    <source>
        <dbReference type="EMBL" id="VAX76613.1"/>
    </source>
</evidence>
<dbReference type="InterPro" id="IPR035959">
    <property type="entry name" value="RutC-like_sf"/>
</dbReference>
<dbReference type="InterPro" id="IPR006175">
    <property type="entry name" value="YjgF/YER057c/UK114"/>
</dbReference>
<dbReference type="OrthoDB" id="9803101at2"/>
<dbReference type="GO" id="GO:0120241">
    <property type="term" value="F:2-iminobutanoate/2-iminopropanoate deaminase"/>
    <property type="evidence" value="ECO:0007669"/>
    <property type="project" value="UniProtKB-EC"/>
</dbReference>
<keyword evidence="2" id="KW-0378">Hydrolase</keyword>
<dbReference type="EC" id="3.5.99.10" evidence="2"/>
<gene>
    <name evidence="2" type="primary">ridA</name>
    <name evidence="2" type="ORF">BUCINSTRO3249_0235</name>
</gene>
<dbReference type="CDD" id="cd00448">
    <property type="entry name" value="YjgF_YER057c_UK114_family"/>
    <property type="match status" value="1"/>
</dbReference>
<dbReference type="AlphaFoldDB" id="A0A3B1DWE6"/>
<sequence length="128" mass="14546">MFKKKNTVRKLFGPYSPIIKTDNLFFLSGQIPVNATTGIIPQGVNEQTTLILENIYILLKKNKLKLKNIVKITIFTTKMDKLNEINLSYKKFFKKNNIRYPARSCIGVSQLPKNVAIEIEAVASLSVE</sequence>
<dbReference type="EMBL" id="LR025085">
    <property type="protein sequence ID" value="VAX76613.1"/>
    <property type="molecule type" value="Genomic_DNA"/>
</dbReference>
<dbReference type="SUPFAM" id="SSF55298">
    <property type="entry name" value="YjgF-like"/>
    <property type="match status" value="1"/>
</dbReference>
<evidence type="ECO:0000313" key="3">
    <source>
        <dbReference type="Proteomes" id="UP000271849"/>
    </source>
</evidence>
<organism evidence="2 3">
    <name type="scientific">Buchnera aphidicola</name>
    <name type="common">Cinara strobi</name>
    <dbReference type="NCBI Taxonomy" id="1921549"/>
    <lineage>
        <taxon>Bacteria</taxon>
        <taxon>Pseudomonadati</taxon>
        <taxon>Pseudomonadota</taxon>
        <taxon>Gammaproteobacteria</taxon>
        <taxon>Enterobacterales</taxon>
        <taxon>Erwiniaceae</taxon>
        <taxon>Buchnera</taxon>
    </lineage>
</organism>
<dbReference type="InterPro" id="IPR019897">
    <property type="entry name" value="RidA_CS"/>
</dbReference>
<dbReference type="NCBIfam" id="TIGR00004">
    <property type="entry name" value="Rid family detoxifying hydrolase"/>
    <property type="match status" value="1"/>
</dbReference>
<evidence type="ECO:0000256" key="1">
    <source>
        <dbReference type="ARBA" id="ARBA00010552"/>
    </source>
</evidence>
<dbReference type="PANTHER" id="PTHR11803">
    <property type="entry name" value="2-IMINOBUTANOATE/2-IMINOPROPANOATE DEAMINASE RIDA"/>
    <property type="match status" value="1"/>
</dbReference>
<dbReference type="PROSITE" id="PS01094">
    <property type="entry name" value="UPF0076"/>
    <property type="match status" value="1"/>
</dbReference>
<proteinExistence type="inferred from homology"/>
<dbReference type="Gene3D" id="3.30.1330.40">
    <property type="entry name" value="RutC-like"/>
    <property type="match status" value="1"/>
</dbReference>
<dbReference type="STRING" id="1921549.GCA_900128825_00234"/>
<dbReference type="FunFam" id="3.30.1330.40:FF:000001">
    <property type="entry name" value="L-PSP family endoribonuclease"/>
    <property type="match status" value="1"/>
</dbReference>
<reference evidence="3" key="1">
    <citation type="submission" date="2018-09" db="EMBL/GenBank/DDBJ databases">
        <authorList>
            <person name="Manzano-Marin A."/>
            <person name="Manzano-Marin A."/>
        </authorList>
    </citation>
    <scope>NUCLEOTIDE SEQUENCE [LARGE SCALE GENOMIC DNA]</scope>
    <source>
        <strain evidence="3">BuCistrobi</strain>
    </source>
</reference>
<dbReference type="RefSeq" id="WP_158349112.1">
    <property type="nucleotide sequence ID" value="NZ_LR025085.1"/>
</dbReference>
<accession>A0A3B1DWE6</accession>
<dbReference type="Proteomes" id="UP000271849">
    <property type="component" value="Chromosome"/>
</dbReference>
<dbReference type="InterPro" id="IPR006056">
    <property type="entry name" value="RidA"/>
</dbReference>